<feature type="transmembrane region" description="Helical" evidence="5">
    <location>
        <begin position="20"/>
        <end position="43"/>
    </location>
</feature>
<keyword evidence="7" id="KW-1185">Reference proteome</keyword>
<reference evidence="7" key="1">
    <citation type="journal article" date="2023" name="Int. J. Syst. Evol. Microbiol.">
        <title>Mesoterricola silvestris gen. nov., sp. nov., Mesoterricola sediminis sp. nov., Geothrix oryzae sp. nov., Geothrix edaphica sp. nov., Geothrix rubra sp. nov., and Geothrix limicola sp. nov., six novel members of Acidobacteriota isolated from soils.</title>
        <authorList>
            <person name="Itoh H."/>
            <person name="Sugisawa Y."/>
            <person name="Mise K."/>
            <person name="Xu Z."/>
            <person name="Kuniyasu M."/>
            <person name="Ushijima N."/>
            <person name="Kawano K."/>
            <person name="Kobayashi E."/>
            <person name="Shiratori Y."/>
            <person name="Masuda Y."/>
            <person name="Senoo K."/>
        </authorList>
    </citation>
    <scope>NUCLEOTIDE SEQUENCE [LARGE SCALE GENOMIC DNA]</scope>
    <source>
        <strain evidence="7">Red222</strain>
    </source>
</reference>
<feature type="transmembrane region" description="Helical" evidence="5">
    <location>
        <begin position="80"/>
        <end position="98"/>
    </location>
</feature>
<organism evidence="6 7">
    <name type="scientific">Geothrix oryzae</name>
    <dbReference type="NCBI Taxonomy" id="2927975"/>
    <lineage>
        <taxon>Bacteria</taxon>
        <taxon>Pseudomonadati</taxon>
        <taxon>Acidobacteriota</taxon>
        <taxon>Holophagae</taxon>
        <taxon>Holophagales</taxon>
        <taxon>Holophagaceae</taxon>
        <taxon>Geothrix</taxon>
    </lineage>
</organism>
<protein>
    <recommendedName>
        <fullName evidence="5">Probable membrane transporter protein</fullName>
    </recommendedName>
</protein>
<dbReference type="Proteomes" id="UP001242010">
    <property type="component" value="Chromosome"/>
</dbReference>
<evidence type="ECO:0000256" key="4">
    <source>
        <dbReference type="ARBA" id="ARBA00023136"/>
    </source>
</evidence>
<sequence>MTFAPGHLLAGLGTGLCGGLLSGLFGVGGGIVMVPLLGLVLHLDQHRAQGATLAAMLLPTGLPAVLQYRSRGIHTSLRLVGVLVLAFLFGIYGGSLVANRIPSEPLRWGYAAFLVLLAFKTFFRHEPAPVDRTLEPLDLSTGLWSAGVPIGLLAGVVSGLTGLGGAVVVIPLLASRFRMTQHEAQLTSLVMLLPPIGLPGVYVYAKAQGGLPWGVIAGVAVGFAVGALGGARVATRIQGVKLKQTYAVIVLLMALLVALRGR</sequence>
<dbReference type="PANTHER" id="PTHR43701">
    <property type="entry name" value="MEMBRANE TRANSPORTER PROTEIN MJ0441-RELATED"/>
    <property type="match status" value="1"/>
</dbReference>
<evidence type="ECO:0000313" key="6">
    <source>
        <dbReference type="EMBL" id="BDU67954.1"/>
    </source>
</evidence>
<keyword evidence="4 5" id="KW-0472">Membrane</keyword>
<keyword evidence="3 5" id="KW-1133">Transmembrane helix</keyword>
<evidence type="ECO:0000313" key="7">
    <source>
        <dbReference type="Proteomes" id="UP001242010"/>
    </source>
</evidence>
<feature type="transmembrane region" description="Helical" evidence="5">
    <location>
        <begin position="211"/>
        <end position="233"/>
    </location>
</feature>
<dbReference type="RefSeq" id="WP_286354580.1">
    <property type="nucleotide sequence ID" value="NZ_AP027079.1"/>
</dbReference>
<feature type="transmembrane region" description="Helical" evidence="5">
    <location>
        <begin position="143"/>
        <end position="174"/>
    </location>
</feature>
<gene>
    <name evidence="6" type="ORF">GETHOR_00550</name>
</gene>
<proteinExistence type="inferred from homology"/>
<dbReference type="Pfam" id="PF01925">
    <property type="entry name" value="TauE"/>
    <property type="match status" value="1"/>
</dbReference>
<keyword evidence="5" id="KW-1003">Cell membrane</keyword>
<keyword evidence="2 5" id="KW-0812">Transmembrane</keyword>
<dbReference type="InterPro" id="IPR002781">
    <property type="entry name" value="TM_pro_TauE-like"/>
</dbReference>
<comment type="subcellular location">
    <subcellularLocation>
        <location evidence="5">Cell membrane</location>
        <topology evidence="5">Multi-pass membrane protein</topology>
    </subcellularLocation>
    <subcellularLocation>
        <location evidence="1">Membrane</location>
        <topology evidence="1">Multi-pass membrane protein</topology>
    </subcellularLocation>
</comment>
<feature type="transmembrane region" description="Helical" evidence="5">
    <location>
        <begin position="186"/>
        <end position="205"/>
    </location>
</feature>
<evidence type="ECO:0000256" key="1">
    <source>
        <dbReference type="ARBA" id="ARBA00004141"/>
    </source>
</evidence>
<feature type="transmembrane region" description="Helical" evidence="5">
    <location>
        <begin position="245"/>
        <end position="261"/>
    </location>
</feature>
<dbReference type="InterPro" id="IPR051598">
    <property type="entry name" value="TSUP/Inactive_protease-like"/>
</dbReference>
<name>A0ABM8DM33_9BACT</name>
<dbReference type="EMBL" id="AP027079">
    <property type="protein sequence ID" value="BDU67954.1"/>
    <property type="molecule type" value="Genomic_DNA"/>
</dbReference>
<evidence type="ECO:0000256" key="2">
    <source>
        <dbReference type="ARBA" id="ARBA00022692"/>
    </source>
</evidence>
<evidence type="ECO:0000256" key="3">
    <source>
        <dbReference type="ARBA" id="ARBA00022989"/>
    </source>
</evidence>
<accession>A0ABM8DM33</accession>
<dbReference type="PANTHER" id="PTHR43701:SF2">
    <property type="entry name" value="MEMBRANE TRANSPORTER PROTEIN YJNA-RELATED"/>
    <property type="match status" value="1"/>
</dbReference>
<evidence type="ECO:0000256" key="5">
    <source>
        <dbReference type="RuleBase" id="RU363041"/>
    </source>
</evidence>
<comment type="similarity">
    <text evidence="5">Belongs to the 4-toluene sulfonate uptake permease (TSUP) (TC 2.A.102) family.</text>
</comment>